<dbReference type="SUPFAM" id="SSF57535">
    <property type="entry name" value="Complement control module/SCR domain"/>
    <property type="match status" value="19"/>
</dbReference>
<feature type="domain" description="Sushi" evidence="6">
    <location>
        <begin position="214"/>
        <end position="270"/>
    </location>
</feature>
<feature type="domain" description="Sushi" evidence="6">
    <location>
        <begin position="149"/>
        <end position="213"/>
    </location>
</feature>
<evidence type="ECO:0000256" key="5">
    <source>
        <dbReference type="SAM" id="SignalP"/>
    </source>
</evidence>
<feature type="disulfide bond" evidence="4">
    <location>
        <begin position="1105"/>
        <end position="1148"/>
    </location>
</feature>
<dbReference type="PROSITE" id="PS50923">
    <property type="entry name" value="SUSHI"/>
    <property type="match status" value="15"/>
</dbReference>
<dbReference type="Gene3D" id="2.10.70.10">
    <property type="entry name" value="Complement Module, domain 1"/>
    <property type="match status" value="20"/>
</dbReference>
<feature type="domain" description="Sushi" evidence="6">
    <location>
        <begin position="515"/>
        <end position="574"/>
    </location>
</feature>
<feature type="domain" description="Sushi" evidence="6">
    <location>
        <begin position="864"/>
        <end position="923"/>
    </location>
</feature>
<dbReference type="CDD" id="cd00033">
    <property type="entry name" value="CCP"/>
    <property type="match status" value="16"/>
</dbReference>
<sequence>MAFPWPGSTALLLLWVCCTAVDAQNGCGPPPRRDREELADLSPKESYSHDDIVLYNCRPGYIKLGRFRMQCKNGNWEQAPPYIECKKKPCGHPGDIQFGSFELVEGDGFYFGARVVYRCDEGYQMLSRTDFRVCRADGWSNDVPHCEITKCFPVKEPENGRIVQTGIMDLDQDFLFGHLLRFECVEHFKIEGSAEIVCTAQGTWSAPVPKCVEVTCQPQHIDHGRILAQRAVYKDGEQIQFSCDRGYRHADRKEATCTRNGWNGRLECIEIVCLPPHLQNGNFQPRGLQFRYEEQIEIKCDDGFQSAGSSRCTEQGWQPPATCIPKNCGYVRLSNGYFYYNEPLHSFPKRLGYTMDYHCNSGFLPPNKENWQKIKCTKTGWDPEPKCFKTCEHRYPFTNGKFIYSSWTKPFIEGDKITYFCNKGYRSATENTTVTCTKAGWSPTPRCATLEETHPSSCENIALSNGFFISREDRFSLNEKVTYRCQSGFTTAEGHGEGQIQCQAEGWKPEPKCIKTCLKPAEENAVFDPSKTTFFSNEKLHYECKEGFQTVQETSGGHIQCTENGWDPKPVCLPIECEGPVMENGGVEERKDKFVNGDVVRFSCSKGYTRVGPDSAQCYHFGWSPQPPKCKKTVNPCVQPNSTSPHSSAYGELREEYQHGEKVAYECDVGFAMTGPNTIECIDGEWTPLPSCTEESKTCGRPTRIASGQPVSVDAQRYKHNETVDYECTGKIAIPGPVTARCLHGKWELPLCTGKCRRPKNTKFVPDVPLNKQFNYNEIANYSCHSGFYTTKCIGGKWSPEPECKELCPPPPQLPNAVNITEMRNYKNGEEVGFECVEPFVLRGPQKIMCEGRRWQTPPRCVDMRCGDPPSIPNGEARSGAPRKYAPGEIMQYSCHEGFEMVGSSTFATCGNMEWSELPSCKEKSCQKPPIILSASYRHTVKNSYKPGDRVDYECHPGFAAKGPQTITCSRGEWSQPSTCEDVTCRDPPLVDNAGIVEERAESYLPGHELHYQCQEGFEISGSDTIRCENKKWSTPPRCQDMRCPPPPAIQNGELNGAPKPRYFPAEKVSYRCSSSYSLFGPYAAMCLKGEWINVPECRAVEGRCDRPPSIDNGDILEMAQSEYMSGEKVHYKCQNMYRMDGNAEVTCHNGHWTQPPTCIVPCTASEEDMKRNNIQLKWKYDSKLYSESGDITEFACRWGYLADHNSPPFRVQCVDGRFEYPRCVRWI</sequence>
<feature type="domain" description="Sushi" evidence="6">
    <location>
        <begin position="88"/>
        <end position="148"/>
    </location>
</feature>
<feature type="domain" description="Sushi" evidence="6">
    <location>
        <begin position="983"/>
        <end position="1041"/>
    </location>
</feature>
<evidence type="ECO:0000256" key="2">
    <source>
        <dbReference type="ARBA" id="ARBA00022729"/>
    </source>
</evidence>
<keyword evidence="3 4" id="KW-1015">Disulfide bond</keyword>
<evidence type="ECO:0000259" key="6">
    <source>
        <dbReference type="PROSITE" id="PS50923"/>
    </source>
</evidence>
<feature type="domain" description="Sushi" evidence="6">
    <location>
        <begin position="1103"/>
        <end position="1161"/>
    </location>
</feature>
<dbReference type="Proteomes" id="UP001652642">
    <property type="component" value="Chromosome 4"/>
</dbReference>
<dbReference type="Pfam" id="PF00084">
    <property type="entry name" value="Sushi"/>
    <property type="match status" value="19"/>
</dbReference>
<feature type="disulfide bond" evidence="4">
    <location>
        <begin position="699"/>
        <end position="742"/>
    </location>
</feature>
<feature type="domain" description="Sushi" evidence="6">
    <location>
        <begin position="25"/>
        <end position="87"/>
    </location>
</feature>
<gene>
    <name evidence="8" type="primary">CFH</name>
</gene>
<feature type="domain" description="Sushi" evidence="6">
    <location>
        <begin position="389"/>
        <end position="449"/>
    </location>
</feature>
<feature type="chain" id="PRO_5046575790" evidence="5">
    <location>
        <begin position="24"/>
        <end position="1228"/>
    </location>
</feature>
<feature type="disulfide bond" evidence="4">
    <location>
        <begin position="926"/>
        <end position="969"/>
    </location>
</feature>
<feature type="domain" description="Sushi" evidence="6">
    <location>
        <begin position="697"/>
        <end position="754"/>
    </location>
</feature>
<dbReference type="PANTHER" id="PTHR45785">
    <property type="entry name" value="COMPLEMENT FACTOR H-RELATED"/>
    <property type="match status" value="1"/>
</dbReference>
<feature type="disulfide bond" evidence="4">
    <location>
        <begin position="985"/>
        <end position="1028"/>
    </location>
</feature>
<evidence type="ECO:0000256" key="4">
    <source>
        <dbReference type="PROSITE-ProRule" id="PRU00302"/>
    </source>
</evidence>
<feature type="disulfide bond" evidence="4">
    <location>
        <begin position="119"/>
        <end position="146"/>
    </location>
</feature>
<dbReference type="InterPro" id="IPR051503">
    <property type="entry name" value="ComplSys_Reg/VirEntry_Med"/>
</dbReference>
<feature type="domain" description="Sushi" evidence="6">
    <location>
        <begin position="575"/>
        <end position="632"/>
    </location>
</feature>
<protein>
    <submittedName>
        <fullName evidence="8">Complement factor H isoform X1</fullName>
    </submittedName>
</protein>
<keyword evidence="2 5" id="KW-0732">Signal</keyword>
<accession>A0ABM5G969</accession>
<feature type="domain" description="Sushi" evidence="6">
    <location>
        <begin position="1042"/>
        <end position="1100"/>
    </location>
</feature>
<feature type="disulfide bond" evidence="4">
    <location>
        <begin position="184"/>
        <end position="211"/>
    </location>
</feature>
<keyword evidence="1 4" id="KW-0768">Sushi</keyword>
<feature type="signal peptide" evidence="5">
    <location>
        <begin position="1"/>
        <end position="23"/>
    </location>
</feature>
<evidence type="ECO:0000256" key="1">
    <source>
        <dbReference type="ARBA" id="ARBA00022659"/>
    </source>
</evidence>
<organism evidence="7 8">
    <name type="scientific">Pogona vitticeps</name>
    <name type="common">central bearded dragon</name>
    <dbReference type="NCBI Taxonomy" id="103695"/>
    <lineage>
        <taxon>Eukaryota</taxon>
        <taxon>Metazoa</taxon>
        <taxon>Chordata</taxon>
        <taxon>Craniata</taxon>
        <taxon>Vertebrata</taxon>
        <taxon>Euteleostomi</taxon>
        <taxon>Lepidosauria</taxon>
        <taxon>Squamata</taxon>
        <taxon>Bifurcata</taxon>
        <taxon>Unidentata</taxon>
        <taxon>Episquamata</taxon>
        <taxon>Toxicofera</taxon>
        <taxon>Iguania</taxon>
        <taxon>Acrodonta</taxon>
        <taxon>Agamidae</taxon>
        <taxon>Amphibolurinae</taxon>
        <taxon>Pogona</taxon>
    </lineage>
</organism>
<evidence type="ECO:0000256" key="3">
    <source>
        <dbReference type="ARBA" id="ARBA00023157"/>
    </source>
</evidence>
<dbReference type="GeneID" id="110086222"/>
<feature type="disulfide bond" evidence="4">
    <location>
        <begin position="1044"/>
        <end position="1087"/>
    </location>
</feature>
<dbReference type="InterPro" id="IPR035976">
    <property type="entry name" value="Sushi/SCR/CCP_sf"/>
</dbReference>
<feature type="domain" description="Sushi" evidence="6">
    <location>
        <begin position="924"/>
        <end position="982"/>
    </location>
</feature>
<dbReference type="PANTHER" id="PTHR45785:SF7">
    <property type="entry name" value="COMPLEMENT FACTOR H"/>
    <property type="match status" value="1"/>
</dbReference>
<keyword evidence="7" id="KW-1185">Reference proteome</keyword>
<dbReference type="SMART" id="SM00032">
    <property type="entry name" value="CCP"/>
    <property type="match status" value="20"/>
</dbReference>
<evidence type="ECO:0000313" key="7">
    <source>
        <dbReference type="Proteomes" id="UP001652642"/>
    </source>
</evidence>
<proteinExistence type="predicted"/>
<feature type="domain" description="Sushi" evidence="6">
    <location>
        <begin position="806"/>
        <end position="863"/>
    </location>
</feature>
<dbReference type="RefSeq" id="XP_072854189.1">
    <property type="nucleotide sequence ID" value="XM_072998088.1"/>
</dbReference>
<feature type="domain" description="Sushi" evidence="6">
    <location>
        <begin position="635"/>
        <end position="694"/>
    </location>
</feature>
<comment type="caution">
    <text evidence="4">Lacks conserved residue(s) required for the propagation of feature annotation.</text>
</comment>
<reference evidence="8" key="1">
    <citation type="submission" date="2025-08" db="UniProtKB">
        <authorList>
            <consortium name="RefSeq"/>
        </authorList>
    </citation>
    <scope>IDENTIFICATION</scope>
</reference>
<dbReference type="InterPro" id="IPR000436">
    <property type="entry name" value="Sushi_SCR_CCP_dom"/>
</dbReference>
<name>A0ABM5G969_9SAUR</name>
<evidence type="ECO:0000313" key="8">
    <source>
        <dbReference type="RefSeq" id="XP_072854189.1"/>
    </source>
</evidence>